<comment type="catalytic activity">
    <reaction evidence="1">
        <text>Hydrolysis of terminal non-reducing N-acetyl-D-hexosamine residues in N-acetyl-beta-D-hexosaminides.</text>
        <dbReference type="EC" id="3.2.1.52"/>
    </reaction>
</comment>
<evidence type="ECO:0000256" key="2">
    <source>
        <dbReference type="ARBA" id="ARBA00006285"/>
    </source>
</evidence>
<evidence type="ECO:0000256" key="3">
    <source>
        <dbReference type="ARBA" id="ARBA00012663"/>
    </source>
</evidence>
<evidence type="ECO:0000256" key="4">
    <source>
        <dbReference type="ARBA" id="ARBA00022801"/>
    </source>
</evidence>
<gene>
    <name evidence="8" type="ORF">EZS27_000919</name>
</gene>
<keyword evidence="4 8" id="KW-0378">Hydrolase</keyword>
<evidence type="ECO:0000256" key="5">
    <source>
        <dbReference type="ARBA" id="ARBA00023295"/>
    </source>
</evidence>
<comment type="similarity">
    <text evidence="2">Belongs to the glycosyl hydrolase 20 family.</text>
</comment>
<dbReference type="InterPro" id="IPR015883">
    <property type="entry name" value="Glyco_hydro_20_cat"/>
</dbReference>
<dbReference type="InterPro" id="IPR025705">
    <property type="entry name" value="Beta_hexosaminidase_sua/sub"/>
</dbReference>
<dbReference type="Pfam" id="PF00728">
    <property type="entry name" value="Glyco_hydro_20"/>
    <property type="match status" value="1"/>
</dbReference>
<dbReference type="GO" id="GO:0030203">
    <property type="term" value="P:glycosaminoglycan metabolic process"/>
    <property type="evidence" value="ECO:0007669"/>
    <property type="project" value="TreeGrafter"/>
</dbReference>
<name>A0A5J4T0H2_9ZZZZ</name>
<dbReference type="AlphaFoldDB" id="A0A5J4T0H2"/>
<feature type="domain" description="Beta-hexosaminidase bacterial type N-terminal" evidence="7">
    <location>
        <begin position="23"/>
        <end position="142"/>
    </location>
</feature>
<protein>
    <recommendedName>
        <fullName evidence="3">beta-N-acetylhexosaminidase</fullName>
        <ecNumber evidence="3">3.2.1.52</ecNumber>
    </recommendedName>
</protein>
<keyword evidence="5 8" id="KW-0326">Glycosidase</keyword>
<dbReference type="CDD" id="cd06563">
    <property type="entry name" value="GH20_chitobiase-like"/>
    <property type="match status" value="1"/>
</dbReference>
<organism evidence="8">
    <name type="scientific">termite gut metagenome</name>
    <dbReference type="NCBI Taxonomy" id="433724"/>
    <lineage>
        <taxon>unclassified sequences</taxon>
        <taxon>metagenomes</taxon>
        <taxon>organismal metagenomes</taxon>
    </lineage>
</organism>
<dbReference type="Gene3D" id="3.20.20.80">
    <property type="entry name" value="Glycosidases"/>
    <property type="match status" value="1"/>
</dbReference>
<dbReference type="PRINTS" id="PR00738">
    <property type="entry name" value="GLHYDRLASE20"/>
</dbReference>
<dbReference type="Gene3D" id="3.30.379.10">
    <property type="entry name" value="Chitobiase/beta-hexosaminidase domain 2-like"/>
    <property type="match status" value="1"/>
</dbReference>
<proteinExistence type="inferred from homology"/>
<dbReference type="InterPro" id="IPR017853">
    <property type="entry name" value="GH"/>
</dbReference>
<feature type="domain" description="Glycoside hydrolase family 20 catalytic" evidence="6">
    <location>
        <begin position="146"/>
        <end position="479"/>
    </location>
</feature>
<comment type="caution">
    <text evidence="8">The sequence shown here is derived from an EMBL/GenBank/DDBJ whole genome shotgun (WGS) entry which is preliminary data.</text>
</comment>
<dbReference type="SUPFAM" id="SSF51445">
    <property type="entry name" value="(Trans)glycosidases"/>
    <property type="match status" value="1"/>
</dbReference>
<dbReference type="Pfam" id="PF02838">
    <property type="entry name" value="Glyco_hydro_20b"/>
    <property type="match status" value="1"/>
</dbReference>
<dbReference type="PANTHER" id="PTHR22600:SF57">
    <property type="entry name" value="BETA-N-ACETYLHEXOSAMINIDASE"/>
    <property type="match status" value="1"/>
</dbReference>
<accession>A0A5J4T0H2</accession>
<evidence type="ECO:0000313" key="8">
    <source>
        <dbReference type="EMBL" id="KAA6351794.1"/>
    </source>
</evidence>
<dbReference type="GO" id="GO:0016020">
    <property type="term" value="C:membrane"/>
    <property type="evidence" value="ECO:0007669"/>
    <property type="project" value="TreeGrafter"/>
</dbReference>
<dbReference type="SUPFAM" id="SSF55545">
    <property type="entry name" value="beta-N-acetylhexosaminidase-like domain"/>
    <property type="match status" value="1"/>
</dbReference>
<evidence type="ECO:0000259" key="6">
    <source>
        <dbReference type="Pfam" id="PF00728"/>
    </source>
</evidence>
<dbReference type="EC" id="3.2.1.52" evidence="3"/>
<dbReference type="GO" id="GO:0004563">
    <property type="term" value="F:beta-N-acetylhexosaminidase activity"/>
    <property type="evidence" value="ECO:0007669"/>
    <property type="project" value="UniProtKB-EC"/>
</dbReference>
<dbReference type="GO" id="GO:0005975">
    <property type="term" value="P:carbohydrate metabolic process"/>
    <property type="evidence" value="ECO:0007669"/>
    <property type="project" value="InterPro"/>
</dbReference>
<sequence length="530" mass="60842">MKKIFLFSFMLFIAFSSYGKPECDIIPVPQSIKYGLGYFEINSDTKIACPDIGLKPEAKKLQAYITAVSGKEPEIVESTITDHNVIVLERTISMNDESYQLNIGKQRIICRASTEVGIFYAGQSLIQITDSLGNVPCMDINDEPRFQWRGLMLDESRHFFGKEVVMQQLDIMARLKLNRYHWHLTDENGWRIEIKKYPKLTQEGAFGNWNDRNAPPAYYSQEDIREIVQYANERHIMIIPEIDMPGHATAVSRAYPSFTTGGKGRWAGFTLYPVSEETYEFVYNVLKEVAALFPAPYIHLGGDEVDFGSKEWLTDPEIQKFIQSNQLIDIKGLEHYFLRRACGMINSLGKMAIGWDEVISSGLTPDQTVVMWWRHDKETQLEKALNDGFRVILCPRIPCYFDFVQDESHKIGRRWGKSFNAVEQVYGFPDNLPNLVSGNKRLIAGIQANIWTERIADKKRLDFMTFPRLIAIAEGAWSDPGCKNFDNFQRRLKLFFNYLNSSGIYYFNPFDTPSTPEPWGPDHADIISEG</sequence>
<dbReference type="InterPro" id="IPR015882">
    <property type="entry name" value="HEX_bac_N"/>
</dbReference>
<evidence type="ECO:0000259" key="7">
    <source>
        <dbReference type="Pfam" id="PF02838"/>
    </source>
</evidence>
<evidence type="ECO:0000256" key="1">
    <source>
        <dbReference type="ARBA" id="ARBA00001231"/>
    </source>
</evidence>
<dbReference type="PANTHER" id="PTHR22600">
    <property type="entry name" value="BETA-HEXOSAMINIDASE"/>
    <property type="match status" value="1"/>
</dbReference>
<reference evidence="8" key="1">
    <citation type="submission" date="2019-03" db="EMBL/GenBank/DDBJ databases">
        <title>Single cell metagenomics reveals metabolic interactions within the superorganism composed of flagellate Streblomastix strix and complex community of Bacteroidetes bacteria on its surface.</title>
        <authorList>
            <person name="Treitli S.C."/>
            <person name="Kolisko M."/>
            <person name="Husnik F."/>
            <person name="Keeling P."/>
            <person name="Hampl V."/>
        </authorList>
    </citation>
    <scope>NUCLEOTIDE SEQUENCE</scope>
    <source>
        <strain evidence="8">STM</strain>
    </source>
</reference>
<dbReference type="InterPro" id="IPR029018">
    <property type="entry name" value="Hex-like_dom2"/>
</dbReference>
<dbReference type="EMBL" id="SNRY01000009">
    <property type="protein sequence ID" value="KAA6351794.1"/>
    <property type="molecule type" value="Genomic_DNA"/>
</dbReference>